<dbReference type="InterPro" id="IPR037431">
    <property type="entry name" value="REX4_DEDDh_dom"/>
</dbReference>
<sequence>MAIKRRINDSVKSKDSAAHAPKPTKLCKTTSSSLNAKLPDANWNAMKAKIQVSRKALKKCDLNPQSAKTATKLLQKELKKESMIAKWIKKSDILAMDCEMVGVGTDGRQDALARCSIIDFDGNVLFDRTVSPVEKVTDYRTRVSGIRPRSFKNAISFSQCLKEVGALLKDKIVVGHALKNDFQALMLSHPKRQTRDTARYRPYMRYRKNGTKLLPRSLKTLAAEFLKRSIQEGEHDSVEDARAALELYKRQQFDWEKYLQEHKVCFLAGRMPPVPSENTIREEKSDPKSNQVEPLLLDAFDTESGVKPEVRIPDTNTLALMEYDA</sequence>
<evidence type="ECO:0000313" key="13">
    <source>
        <dbReference type="Proteomes" id="UP000053237"/>
    </source>
</evidence>
<evidence type="ECO:0000256" key="1">
    <source>
        <dbReference type="ARBA" id="ARBA00004123"/>
    </source>
</evidence>
<protein>
    <recommendedName>
        <fullName evidence="3">RNA exonuclease 4</fullName>
    </recommendedName>
</protein>
<dbReference type="GO" id="GO:0008408">
    <property type="term" value="F:3'-5' exonuclease activity"/>
    <property type="evidence" value="ECO:0007669"/>
    <property type="project" value="InterPro"/>
</dbReference>
<dbReference type="GO" id="GO:0003676">
    <property type="term" value="F:nucleic acid binding"/>
    <property type="evidence" value="ECO:0007669"/>
    <property type="project" value="InterPro"/>
</dbReference>
<dbReference type="EMBL" id="CAIX01000247">
    <property type="protein sequence ID" value="CCI48773.1"/>
    <property type="molecule type" value="Genomic_DNA"/>
</dbReference>
<dbReference type="GO" id="GO:0006364">
    <property type="term" value="P:rRNA processing"/>
    <property type="evidence" value="ECO:0007669"/>
    <property type="project" value="UniProtKB-KW"/>
</dbReference>
<evidence type="ECO:0000256" key="4">
    <source>
        <dbReference type="ARBA" id="ARBA00022552"/>
    </source>
</evidence>
<dbReference type="Gene3D" id="3.30.420.10">
    <property type="entry name" value="Ribonuclease H-like superfamily/Ribonuclease H"/>
    <property type="match status" value="1"/>
</dbReference>
<dbReference type="Proteomes" id="UP000053237">
    <property type="component" value="Unassembled WGS sequence"/>
</dbReference>
<evidence type="ECO:0000256" key="3">
    <source>
        <dbReference type="ARBA" id="ARBA00016937"/>
    </source>
</evidence>
<dbReference type="PANTHER" id="PTHR12801:SF45">
    <property type="entry name" value="RNA EXONUCLEASE 4"/>
    <property type="match status" value="1"/>
</dbReference>
<keyword evidence="7" id="KW-0269">Exonuclease</keyword>
<comment type="subcellular location">
    <subcellularLocation>
        <location evidence="1">Nucleus</location>
    </subcellularLocation>
</comment>
<evidence type="ECO:0000256" key="6">
    <source>
        <dbReference type="ARBA" id="ARBA00022801"/>
    </source>
</evidence>
<dbReference type="AlphaFoldDB" id="A0A024GQY3"/>
<reference evidence="12 13" key="1">
    <citation type="submission" date="2012-05" db="EMBL/GenBank/DDBJ databases">
        <title>Recombination and specialization in a pathogen metapopulation.</title>
        <authorList>
            <person name="Gardiner A."/>
            <person name="Kemen E."/>
            <person name="Schultz-Larsen T."/>
            <person name="MacLean D."/>
            <person name="Van Oosterhout C."/>
            <person name="Jones J.D.G."/>
        </authorList>
    </citation>
    <scope>NUCLEOTIDE SEQUENCE [LARGE SCALE GENOMIC DNA]</scope>
    <source>
        <strain evidence="12 13">Ac Nc2</strain>
    </source>
</reference>
<comment type="caution">
    <text evidence="12">The sequence shown here is derived from an EMBL/GenBank/DDBJ whole genome shotgun (WGS) entry which is preliminary data.</text>
</comment>
<feature type="domain" description="Exonuclease" evidence="11">
    <location>
        <begin position="92"/>
        <end position="257"/>
    </location>
</feature>
<keyword evidence="13" id="KW-1185">Reference proteome</keyword>
<dbReference type="InterPro" id="IPR047021">
    <property type="entry name" value="REXO1/3/4-like"/>
</dbReference>
<evidence type="ECO:0000256" key="5">
    <source>
        <dbReference type="ARBA" id="ARBA00022722"/>
    </source>
</evidence>
<comment type="similarity">
    <text evidence="2">Belongs to the REXO4 family.</text>
</comment>
<dbReference type="InParanoid" id="A0A024GQY3"/>
<dbReference type="Pfam" id="PF00929">
    <property type="entry name" value="RNase_T"/>
    <property type="match status" value="1"/>
</dbReference>
<dbReference type="STRING" id="65357.A0A024GQY3"/>
<proteinExistence type="inferred from homology"/>
<dbReference type="OrthoDB" id="16516at2759"/>
<keyword evidence="8" id="KW-0539">Nucleus</keyword>
<dbReference type="PANTHER" id="PTHR12801">
    <property type="entry name" value="RNA EXONUCLEASE REXO1 / RECO3 FAMILY MEMBER-RELATED"/>
    <property type="match status" value="1"/>
</dbReference>
<dbReference type="GO" id="GO:0005634">
    <property type="term" value="C:nucleus"/>
    <property type="evidence" value="ECO:0007669"/>
    <property type="project" value="UniProtKB-SubCell"/>
</dbReference>
<comment type="function">
    <text evidence="9">Exoribonuclease involved in ribosome biosynthesis. Involved in the processing of ITS1, the internal transcribed spacer localized between the 18S and 5.8S rRNAs.</text>
</comment>
<evidence type="ECO:0000256" key="7">
    <source>
        <dbReference type="ARBA" id="ARBA00022839"/>
    </source>
</evidence>
<organism evidence="12 13">
    <name type="scientific">Albugo candida</name>
    <dbReference type="NCBI Taxonomy" id="65357"/>
    <lineage>
        <taxon>Eukaryota</taxon>
        <taxon>Sar</taxon>
        <taxon>Stramenopiles</taxon>
        <taxon>Oomycota</taxon>
        <taxon>Peronosporomycetes</taxon>
        <taxon>Albuginales</taxon>
        <taxon>Albuginaceae</taxon>
        <taxon>Albugo</taxon>
    </lineage>
</organism>
<keyword evidence="5" id="KW-0540">Nuclease</keyword>
<evidence type="ECO:0000256" key="10">
    <source>
        <dbReference type="SAM" id="MobiDB-lite"/>
    </source>
</evidence>
<dbReference type="SUPFAM" id="SSF53098">
    <property type="entry name" value="Ribonuclease H-like"/>
    <property type="match status" value="1"/>
</dbReference>
<dbReference type="InterPro" id="IPR013520">
    <property type="entry name" value="Ribonucl_H"/>
</dbReference>
<gene>
    <name evidence="12" type="ORF">BN9_099720</name>
</gene>
<dbReference type="InterPro" id="IPR036397">
    <property type="entry name" value="RNaseH_sf"/>
</dbReference>
<name>A0A024GQY3_9STRA</name>
<dbReference type="CDD" id="cd06144">
    <property type="entry name" value="REX4_like"/>
    <property type="match status" value="1"/>
</dbReference>
<evidence type="ECO:0000256" key="2">
    <source>
        <dbReference type="ARBA" id="ARBA00010489"/>
    </source>
</evidence>
<feature type="region of interest" description="Disordered" evidence="10">
    <location>
        <begin position="1"/>
        <end position="29"/>
    </location>
</feature>
<keyword evidence="4" id="KW-0698">rRNA processing</keyword>
<evidence type="ECO:0000256" key="9">
    <source>
        <dbReference type="ARBA" id="ARBA00025599"/>
    </source>
</evidence>
<feature type="compositionally biased region" description="Basic and acidic residues" evidence="10">
    <location>
        <begin position="1"/>
        <end position="17"/>
    </location>
</feature>
<evidence type="ECO:0000313" key="12">
    <source>
        <dbReference type="EMBL" id="CCI48773.1"/>
    </source>
</evidence>
<evidence type="ECO:0000259" key="11">
    <source>
        <dbReference type="SMART" id="SM00479"/>
    </source>
</evidence>
<accession>A0A024GQY3</accession>
<dbReference type="FunFam" id="3.30.420.10:FF:000007">
    <property type="entry name" value="Interferon-stimulated exonuclease gene 20"/>
    <property type="match status" value="1"/>
</dbReference>
<dbReference type="InterPro" id="IPR012337">
    <property type="entry name" value="RNaseH-like_sf"/>
</dbReference>
<keyword evidence="6" id="KW-0378">Hydrolase</keyword>
<evidence type="ECO:0000256" key="8">
    <source>
        <dbReference type="ARBA" id="ARBA00023242"/>
    </source>
</evidence>
<dbReference type="SMART" id="SM00479">
    <property type="entry name" value="EXOIII"/>
    <property type="match status" value="1"/>
</dbReference>